<gene>
    <name evidence="2" type="ORF">SEVIR_5G260800v2</name>
</gene>
<evidence type="ECO:0000256" key="1">
    <source>
        <dbReference type="SAM" id="MobiDB-lite"/>
    </source>
</evidence>
<accession>A0A4V6D6U9</accession>
<reference evidence="2" key="1">
    <citation type="submission" date="2019-03" db="EMBL/GenBank/DDBJ databases">
        <title>WGS assembly of Setaria viridis.</title>
        <authorList>
            <person name="Huang P."/>
            <person name="Jenkins J."/>
            <person name="Grimwood J."/>
            <person name="Barry K."/>
            <person name="Healey A."/>
            <person name="Mamidi S."/>
            <person name="Sreedasyam A."/>
            <person name="Shu S."/>
            <person name="Feldman M."/>
            <person name="Wu J."/>
            <person name="Yu Y."/>
            <person name="Chen C."/>
            <person name="Johnson J."/>
            <person name="Rokhsar D."/>
            <person name="Baxter I."/>
            <person name="Schmutz J."/>
            <person name="Brutnell T."/>
            <person name="Kellogg E."/>
        </authorList>
    </citation>
    <scope>NUCLEOTIDE SEQUENCE [LARGE SCALE GENOMIC DNA]</scope>
</reference>
<dbReference type="AlphaFoldDB" id="A0A4V6D6U9"/>
<organism evidence="2 3">
    <name type="scientific">Setaria viridis</name>
    <name type="common">Green bristlegrass</name>
    <name type="synonym">Setaria italica subsp. viridis</name>
    <dbReference type="NCBI Taxonomy" id="4556"/>
    <lineage>
        <taxon>Eukaryota</taxon>
        <taxon>Viridiplantae</taxon>
        <taxon>Streptophyta</taxon>
        <taxon>Embryophyta</taxon>
        <taxon>Tracheophyta</taxon>
        <taxon>Spermatophyta</taxon>
        <taxon>Magnoliopsida</taxon>
        <taxon>Liliopsida</taxon>
        <taxon>Poales</taxon>
        <taxon>Poaceae</taxon>
        <taxon>PACMAD clade</taxon>
        <taxon>Panicoideae</taxon>
        <taxon>Panicodae</taxon>
        <taxon>Paniceae</taxon>
        <taxon>Cenchrinae</taxon>
        <taxon>Setaria</taxon>
    </lineage>
</organism>
<feature type="region of interest" description="Disordered" evidence="1">
    <location>
        <begin position="40"/>
        <end position="63"/>
    </location>
</feature>
<evidence type="ECO:0000313" key="3">
    <source>
        <dbReference type="Proteomes" id="UP000298652"/>
    </source>
</evidence>
<evidence type="ECO:0000313" key="2">
    <source>
        <dbReference type="EMBL" id="TKW15786.1"/>
    </source>
</evidence>
<name>A0A4V6D6U9_SETVI</name>
<dbReference type="EMBL" id="CM016556">
    <property type="protein sequence ID" value="TKW15786.1"/>
    <property type="molecule type" value="Genomic_DNA"/>
</dbReference>
<proteinExistence type="predicted"/>
<protein>
    <submittedName>
        <fullName evidence="2">Uncharacterized protein</fullName>
    </submittedName>
</protein>
<keyword evidence="3" id="KW-1185">Reference proteome</keyword>
<dbReference type="Proteomes" id="UP000298652">
    <property type="component" value="Chromosome 5"/>
</dbReference>
<dbReference type="Gramene" id="TKW15786">
    <property type="protein sequence ID" value="TKW15786"/>
    <property type="gene ID" value="SEVIR_5G260800v2"/>
</dbReference>
<sequence>MGEASILSAAGQVAEYRADAGFVGLQPSMFLFLSEPHRQQSRLHQQIPSQEPHRHQVPSRSQVQEQVRNFEKLKWILKKGEFEEAQMAQTMSCVELLS</sequence>